<keyword evidence="3" id="KW-0274">FAD</keyword>
<evidence type="ECO:0000256" key="4">
    <source>
        <dbReference type="ARBA" id="ARBA00023002"/>
    </source>
</evidence>
<feature type="domain" description="FAD/NAD(P)-binding" evidence="6">
    <location>
        <begin position="5"/>
        <end position="330"/>
    </location>
</feature>
<dbReference type="PRINTS" id="PR00411">
    <property type="entry name" value="PNDRDTASEI"/>
</dbReference>
<dbReference type="PANTHER" id="PTHR43706">
    <property type="entry name" value="NADH DEHYDROGENASE"/>
    <property type="match status" value="1"/>
</dbReference>
<name>A0A6L3W077_9ACTN</name>
<dbReference type="Gene3D" id="3.50.50.100">
    <property type="match status" value="1"/>
</dbReference>
<organism evidence="7 8">
    <name type="scientific">Actinomadura montaniterrae</name>
    <dbReference type="NCBI Taxonomy" id="1803903"/>
    <lineage>
        <taxon>Bacteria</taxon>
        <taxon>Bacillati</taxon>
        <taxon>Actinomycetota</taxon>
        <taxon>Actinomycetes</taxon>
        <taxon>Streptosporangiales</taxon>
        <taxon>Thermomonosporaceae</taxon>
        <taxon>Actinomadura</taxon>
    </lineage>
</organism>
<evidence type="ECO:0000256" key="2">
    <source>
        <dbReference type="ARBA" id="ARBA00022630"/>
    </source>
</evidence>
<dbReference type="InterPro" id="IPR023753">
    <property type="entry name" value="FAD/NAD-binding_dom"/>
</dbReference>
<evidence type="ECO:0000313" key="7">
    <source>
        <dbReference type="EMBL" id="KAB2384673.1"/>
    </source>
</evidence>
<dbReference type="PRINTS" id="PR00368">
    <property type="entry name" value="FADPNR"/>
</dbReference>
<comment type="similarity">
    <text evidence="1">Belongs to the NADH dehydrogenase family.</text>
</comment>
<dbReference type="Pfam" id="PF07992">
    <property type="entry name" value="Pyr_redox_2"/>
    <property type="match status" value="1"/>
</dbReference>
<dbReference type="EMBL" id="WBMR01000020">
    <property type="protein sequence ID" value="KAB2384673.1"/>
    <property type="molecule type" value="Genomic_DNA"/>
</dbReference>
<keyword evidence="8" id="KW-1185">Reference proteome</keyword>
<keyword evidence="4" id="KW-0560">Oxidoreductase</keyword>
<evidence type="ECO:0000259" key="6">
    <source>
        <dbReference type="Pfam" id="PF07992"/>
    </source>
</evidence>
<gene>
    <name evidence="7" type="ORF">F9B16_10430</name>
</gene>
<accession>A0A6L3W077</accession>
<sequence length="434" mass="46561">MPVPRIVIMGAGFAGYNTARTLERLLRPAKAEIVMVAPFGYTLYQPLLPQVAGGVLDPRAIAGPLHRLLSRTQLLPGKVRGADLHERTIDVEKIDGTKVSLHYDRLVLAAGSVTRTFDIPGLKEHAHGLKNLAEAVYLRDHVIAQLELANVSMDPAERAARLGFLVVGGGYSGVETCANLQLLTTKALRRFPRLDPALLTWTLIDIAPKLLPELGERLGREAMRLLSRRGVDIRLGTTLERLEPHCAHLTDGTTLPCRTAIWTAGVTPSPVISTLNLPADRGRVRVGADLRLADFPDVYAVGDAAAVPDLARGGGDAMCPPTAQHATRQARVAAHNVAASLLGHEPRQYRHKDLGLVVDLGGVQAVARPLGVELTGIVAQAVTRGYHLATVPSVSARARVLGQWLIHAAAGDDLIRLGLLDPRTSSLVDVEHSL</sequence>
<dbReference type="InterPro" id="IPR036188">
    <property type="entry name" value="FAD/NAD-bd_sf"/>
</dbReference>
<dbReference type="Proteomes" id="UP000483004">
    <property type="component" value="Unassembled WGS sequence"/>
</dbReference>
<keyword evidence="5" id="KW-0520">NAD</keyword>
<dbReference type="AlphaFoldDB" id="A0A6L3W077"/>
<reference evidence="7 8" key="1">
    <citation type="submission" date="2019-09" db="EMBL/GenBank/DDBJ databases">
        <title>Actinomadura physcomitrii sp. nov., a novel actinomycete isolated from moss [Physcomitrium sphaericum (Ludw) Fuernr].</title>
        <authorList>
            <person name="Liu C."/>
            <person name="Zhuang X."/>
        </authorList>
    </citation>
    <scope>NUCLEOTIDE SEQUENCE [LARGE SCALE GENOMIC DNA]</scope>
    <source>
        <strain evidence="7 8">CYP1-1B</strain>
    </source>
</reference>
<protein>
    <submittedName>
        <fullName evidence="7">NAD(P)/FAD-dependent oxidoreductase</fullName>
    </submittedName>
</protein>
<dbReference type="RefSeq" id="WP_151539801.1">
    <property type="nucleotide sequence ID" value="NZ_WBMR01000020.1"/>
</dbReference>
<evidence type="ECO:0000256" key="1">
    <source>
        <dbReference type="ARBA" id="ARBA00005272"/>
    </source>
</evidence>
<dbReference type="InterPro" id="IPR045024">
    <property type="entry name" value="NDH-2"/>
</dbReference>
<evidence type="ECO:0000256" key="5">
    <source>
        <dbReference type="ARBA" id="ARBA00023027"/>
    </source>
</evidence>
<proteinExistence type="inferred from homology"/>
<dbReference type="PANTHER" id="PTHR43706:SF45">
    <property type="entry name" value="NADH DEHYDROGENASE-LIKE PROTEIN RV1812C"/>
    <property type="match status" value="1"/>
</dbReference>
<evidence type="ECO:0000256" key="3">
    <source>
        <dbReference type="ARBA" id="ARBA00022827"/>
    </source>
</evidence>
<dbReference type="GO" id="GO:0003954">
    <property type="term" value="F:NADH dehydrogenase activity"/>
    <property type="evidence" value="ECO:0007669"/>
    <property type="project" value="InterPro"/>
</dbReference>
<dbReference type="OrthoDB" id="9781621at2"/>
<dbReference type="SUPFAM" id="SSF51905">
    <property type="entry name" value="FAD/NAD(P)-binding domain"/>
    <property type="match status" value="2"/>
</dbReference>
<evidence type="ECO:0000313" key="8">
    <source>
        <dbReference type="Proteomes" id="UP000483004"/>
    </source>
</evidence>
<keyword evidence="2" id="KW-0285">Flavoprotein</keyword>
<comment type="caution">
    <text evidence="7">The sequence shown here is derived from an EMBL/GenBank/DDBJ whole genome shotgun (WGS) entry which is preliminary data.</text>
</comment>